<keyword evidence="1" id="KW-0227">DNA damage</keyword>
<gene>
    <name evidence="4" type="ORF">CRG98_000630</name>
</gene>
<comment type="similarity">
    <text evidence="1">Belongs to the helicase family.</text>
</comment>
<dbReference type="AlphaFoldDB" id="A0A2I0LE99"/>
<dbReference type="GO" id="GO:0000723">
    <property type="term" value="P:telomere maintenance"/>
    <property type="evidence" value="ECO:0007669"/>
    <property type="project" value="InterPro"/>
</dbReference>
<dbReference type="GO" id="GO:0006310">
    <property type="term" value="P:DNA recombination"/>
    <property type="evidence" value="ECO:0007669"/>
    <property type="project" value="UniProtKB-KW"/>
</dbReference>
<dbReference type="GO" id="GO:0016887">
    <property type="term" value="F:ATP hydrolysis activity"/>
    <property type="evidence" value="ECO:0007669"/>
    <property type="project" value="RHEA"/>
</dbReference>
<dbReference type="GO" id="GO:0006281">
    <property type="term" value="P:DNA repair"/>
    <property type="evidence" value="ECO:0007669"/>
    <property type="project" value="UniProtKB-KW"/>
</dbReference>
<dbReference type="PANTHER" id="PTHR10492:SF101">
    <property type="entry name" value="ATP-DEPENDENT DNA HELICASE"/>
    <property type="match status" value="1"/>
</dbReference>
<dbReference type="InterPro" id="IPR025476">
    <property type="entry name" value="Helitron_helicase-like"/>
</dbReference>
<protein>
    <recommendedName>
        <fullName evidence="1">ATP-dependent DNA helicase</fullName>
        <ecNumber evidence="1">5.6.2.3</ecNumber>
    </recommendedName>
</protein>
<evidence type="ECO:0000313" key="5">
    <source>
        <dbReference type="Proteomes" id="UP000233551"/>
    </source>
</evidence>
<reference evidence="4 5" key="1">
    <citation type="submission" date="2017-11" db="EMBL/GenBank/DDBJ databases">
        <title>De-novo sequencing of pomegranate (Punica granatum L.) genome.</title>
        <authorList>
            <person name="Akparov Z."/>
            <person name="Amiraslanov A."/>
            <person name="Hajiyeva S."/>
            <person name="Abbasov M."/>
            <person name="Kaur K."/>
            <person name="Hamwieh A."/>
            <person name="Solovyev V."/>
            <person name="Salamov A."/>
            <person name="Braich B."/>
            <person name="Kosarev P."/>
            <person name="Mahmoud A."/>
            <person name="Hajiyev E."/>
            <person name="Babayeva S."/>
            <person name="Izzatullayeva V."/>
            <person name="Mammadov A."/>
            <person name="Mammadov A."/>
            <person name="Sharifova S."/>
            <person name="Ojaghi J."/>
            <person name="Eynullazada K."/>
            <person name="Bayramov B."/>
            <person name="Abdulazimova A."/>
            <person name="Shahmuradov I."/>
        </authorList>
    </citation>
    <scope>NUCLEOTIDE SEQUENCE [LARGE SCALE GENOMIC DNA]</scope>
    <source>
        <strain evidence="5">cv. AG2017</strain>
        <tissue evidence="4">Leaf</tissue>
    </source>
</reference>
<dbReference type="Pfam" id="PF14214">
    <property type="entry name" value="Helitron_like_N"/>
    <property type="match status" value="1"/>
</dbReference>
<comment type="caution">
    <text evidence="4">The sequence shown here is derived from an EMBL/GenBank/DDBJ whole genome shotgun (WGS) entry which is preliminary data.</text>
</comment>
<dbReference type="EMBL" id="PGOL01000023">
    <property type="protein sequence ID" value="PKI78989.1"/>
    <property type="molecule type" value="Genomic_DNA"/>
</dbReference>
<evidence type="ECO:0000256" key="1">
    <source>
        <dbReference type="RuleBase" id="RU363044"/>
    </source>
</evidence>
<dbReference type="InterPro" id="IPR027417">
    <property type="entry name" value="P-loop_NTPase"/>
</dbReference>
<comment type="cofactor">
    <cofactor evidence="1">
        <name>Mg(2+)</name>
        <dbReference type="ChEBI" id="CHEBI:18420"/>
    </cofactor>
</comment>
<keyword evidence="1" id="KW-0378">Hydrolase</keyword>
<dbReference type="InterPro" id="IPR010285">
    <property type="entry name" value="DNA_helicase_pif1-like_DEAD"/>
</dbReference>
<proteinExistence type="inferred from homology"/>
<dbReference type="GO" id="GO:0043139">
    <property type="term" value="F:5'-3' DNA helicase activity"/>
    <property type="evidence" value="ECO:0007669"/>
    <property type="project" value="UniProtKB-EC"/>
</dbReference>
<evidence type="ECO:0000259" key="3">
    <source>
        <dbReference type="Pfam" id="PF14214"/>
    </source>
</evidence>
<evidence type="ECO:0000259" key="2">
    <source>
        <dbReference type="Pfam" id="PF05970"/>
    </source>
</evidence>
<comment type="catalytic activity">
    <reaction evidence="1">
        <text>ATP + H2O = ADP + phosphate + H(+)</text>
        <dbReference type="Rhea" id="RHEA:13065"/>
        <dbReference type="ChEBI" id="CHEBI:15377"/>
        <dbReference type="ChEBI" id="CHEBI:15378"/>
        <dbReference type="ChEBI" id="CHEBI:30616"/>
        <dbReference type="ChEBI" id="CHEBI:43474"/>
        <dbReference type="ChEBI" id="CHEBI:456216"/>
        <dbReference type="EC" id="5.6.2.3"/>
    </reaction>
</comment>
<dbReference type="SUPFAM" id="SSF52540">
    <property type="entry name" value="P-loop containing nucleoside triphosphate hydrolases"/>
    <property type="match status" value="1"/>
</dbReference>
<keyword evidence="1" id="KW-0347">Helicase</keyword>
<sequence>MAICRSMGHPDLFLTFTCNPKWPEVQYFIETLEGQKSDDRIDVVIRVFSIKLWELMDDIKRRNIFGRVVAVVYTIEFQKRGLPHAHRLVFLHAEDKIQTASRIDEIISAEIPNKEEDPAAYNIVEKFMVHGPCGILNRNSPCMVKDYCANHFPKKFHAKTTMDEGAFRIYMRRNDGRYIIKNDTQLDNRYVVPYSRNLLVKFDAHLNVELCNRSMSLKYLFKNVKKGPIRFTSINSNADKADSSRMQQVNDHDEINAHLDCRYITAAEAAWRIFWFEMFYREPAVERLSFHLPDQQIIYFPEAMQVQSALHRPGTGRTMFTERMRLNSEDRKAQQLSYAEFPMKFVWNNNGKIWTRRCNGRIFYVPPTTGEMYYLCLLLNVVRGSRSYQEIRTVNGVSYPTFKEACYALGLLEDDQEWHDCLKEASTWGSGTELPQLFCAILLFCEIVDPAQLWERNWKVLSVDILYEQRKLLNFPNVNLTDEQVQNYALSEIEKILIKAGKSLEGCQGMTVPHDILMVQMNNRLISEELNYDRMRMQEEYSQMLHKLNSDQKAIHDRVLQFVDSRNGKLCVRIRSEGKIAIVVATSGIAALLLPGGWTAHLRFHILLNPMAESTCPINEHTQLAHLIMQTSLIIWDEAPMADKRCFEAVDRSLRPIMKSVADECSSKLFGGITTVLCGDFRQILPVIPKGDGEDAIEASIKTSYLWDIREVHSLKQNMRLKSRNMNSSTTMEKESFAQWILDNDLMIHSSSDGVRAIVRSTYADLLDHIGDSNYRQAILAHKNETVEQINDYIMGMQRGEEKTYLSSDTICKADFQLEDEDLLYPAEFLNTFSRISKPCTETKNGCSGDAS</sequence>
<organism evidence="4 5">
    <name type="scientific">Punica granatum</name>
    <name type="common">Pomegranate</name>
    <dbReference type="NCBI Taxonomy" id="22663"/>
    <lineage>
        <taxon>Eukaryota</taxon>
        <taxon>Viridiplantae</taxon>
        <taxon>Streptophyta</taxon>
        <taxon>Embryophyta</taxon>
        <taxon>Tracheophyta</taxon>
        <taxon>Spermatophyta</taxon>
        <taxon>Magnoliopsida</taxon>
        <taxon>eudicotyledons</taxon>
        <taxon>Gunneridae</taxon>
        <taxon>Pentapetalae</taxon>
        <taxon>rosids</taxon>
        <taxon>malvids</taxon>
        <taxon>Myrtales</taxon>
        <taxon>Lythraceae</taxon>
        <taxon>Punica</taxon>
    </lineage>
</organism>
<keyword evidence="1" id="KW-0234">DNA repair</keyword>
<keyword evidence="1" id="KW-0233">DNA recombination</keyword>
<dbReference type="Gene3D" id="3.40.50.300">
    <property type="entry name" value="P-loop containing nucleotide triphosphate hydrolases"/>
    <property type="match status" value="1"/>
</dbReference>
<dbReference type="EC" id="5.6.2.3" evidence="1"/>
<dbReference type="GO" id="GO:0005524">
    <property type="term" value="F:ATP binding"/>
    <property type="evidence" value="ECO:0007669"/>
    <property type="project" value="UniProtKB-KW"/>
</dbReference>
<dbReference type="PANTHER" id="PTHR10492">
    <property type="match status" value="1"/>
</dbReference>
<keyword evidence="1" id="KW-0067">ATP-binding</keyword>
<dbReference type="STRING" id="22663.A0A2I0LE99"/>
<name>A0A2I0LE99_PUNGR</name>
<keyword evidence="5" id="KW-1185">Reference proteome</keyword>
<accession>A0A2I0LE99</accession>
<evidence type="ECO:0000313" key="4">
    <source>
        <dbReference type="EMBL" id="PKI78989.1"/>
    </source>
</evidence>
<feature type="domain" description="DNA helicase Pif1-like DEAD-box helicase" evidence="2">
    <location>
        <begin position="570"/>
        <end position="743"/>
    </location>
</feature>
<keyword evidence="1" id="KW-0547">Nucleotide-binding</keyword>
<feature type="domain" description="Helitron helicase-like" evidence="3">
    <location>
        <begin position="1"/>
        <end position="89"/>
    </location>
</feature>
<dbReference type="Proteomes" id="UP000233551">
    <property type="component" value="Unassembled WGS sequence"/>
</dbReference>
<dbReference type="Pfam" id="PF05970">
    <property type="entry name" value="PIF1"/>
    <property type="match status" value="1"/>
</dbReference>